<dbReference type="Proteomes" id="UP000031671">
    <property type="component" value="Unassembled WGS sequence"/>
</dbReference>
<name>A0A0B8P0W8_9VIBR</name>
<dbReference type="CDD" id="cd00038">
    <property type="entry name" value="CAP_ED"/>
    <property type="match status" value="1"/>
</dbReference>
<evidence type="ECO:0000256" key="1">
    <source>
        <dbReference type="ARBA" id="ARBA00023122"/>
    </source>
</evidence>
<gene>
    <name evidence="5" type="ORF">JCM19231_4476</name>
</gene>
<dbReference type="PANTHER" id="PTHR43080">
    <property type="entry name" value="CBS DOMAIN-CONTAINING PROTEIN CBSX3, MITOCHONDRIAL"/>
    <property type="match status" value="1"/>
</dbReference>
<dbReference type="EMBL" id="BBRZ01000040">
    <property type="protein sequence ID" value="GAM56943.1"/>
    <property type="molecule type" value="Genomic_DNA"/>
</dbReference>
<dbReference type="InterPro" id="IPR051257">
    <property type="entry name" value="Diverse_CBS-Domain"/>
</dbReference>
<dbReference type="PANTHER" id="PTHR43080:SF2">
    <property type="entry name" value="CBS DOMAIN-CONTAINING PROTEIN"/>
    <property type="match status" value="1"/>
</dbReference>
<sequence length="280" mass="31878">MEVELLEIQQFLAQYPPFNALPEEVLAEVTHNTEISYVREGKSVVQLGETIEEFYVIRSGVIEISRRNGQLYNRLDEGAVFGQMALLSSGRVLFPAKAIEDSLLYCIPSEIFQNLYDNYDSFADFVAAEDSTRLRRAIASNDDNDLTTIKVRELISRPVFTINDTESIRDAAILMDEENTSCLIINSEEPHLKDEIQGILTDRDLCTRAIARGADLDSPLSSVMTKDVITLDSNAYVYEAMLTMQRYNVHHLPLMRKGKPLGLSRHRILCVMNRRTRYFS</sequence>
<dbReference type="AlphaFoldDB" id="A0A0B8P0W8"/>
<dbReference type="Gene3D" id="3.10.580.10">
    <property type="entry name" value="CBS-domain"/>
    <property type="match status" value="1"/>
</dbReference>
<dbReference type="SUPFAM" id="SSF51206">
    <property type="entry name" value="cAMP-binding domain-like"/>
    <property type="match status" value="1"/>
</dbReference>
<accession>A0A0B8P0W8</accession>
<dbReference type="InterPro" id="IPR046342">
    <property type="entry name" value="CBS_dom_sf"/>
</dbReference>
<dbReference type="Pfam" id="PF00571">
    <property type="entry name" value="CBS"/>
    <property type="match status" value="2"/>
</dbReference>
<dbReference type="InterPro" id="IPR000644">
    <property type="entry name" value="CBS_dom"/>
</dbReference>
<dbReference type="PROSITE" id="PS50042">
    <property type="entry name" value="CNMP_BINDING_3"/>
    <property type="match status" value="1"/>
</dbReference>
<evidence type="ECO:0000259" key="3">
    <source>
        <dbReference type="PROSITE" id="PS50042"/>
    </source>
</evidence>
<reference evidence="5 6" key="1">
    <citation type="submission" date="2015-01" db="EMBL/GenBank/DDBJ databases">
        <title>Vibrio sp. C1 JCM 19231 whole genome shotgun sequence.</title>
        <authorList>
            <person name="Sawabe T."/>
            <person name="Meirelles P."/>
            <person name="Feng G."/>
            <person name="Sayaka M."/>
            <person name="Hattori M."/>
            <person name="Ohkuma M."/>
        </authorList>
    </citation>
    <scope>NUCLEOTIDE SEQUENCE [LARGE SCALE GENOMIC DNA]</scope>
    <source>
        <strain evidence="6">JCM 19231</strain>
    </source>
</reference>
<dbReference type="Pfam" id="PF00027">
    <property type="entry name" value="cNMP_binding"/>
    <property type="match status" value="1"/>
</dbReference>
<dbReference type="SMART" id="SM00100">
    <property type="entry name" value="cNMP"/>
    <property type="match status" value="1"/>
</dbReference>
<dbReference type="PROSITE" id="PS51371">
    <property type="entry name" value="CBS"/>
    <property type="match status" value="1"/>
</dbReference>
<reference evidence="5 6" key="2">
    <citation type="submission" date="2015-01" db="EMBL/GenBank/DDBJ databases">
        <authorList>
            <consortium name="NBRP consortium"/>
            <person name="Sawabe T."/>
            <person name="Meirelles P."/>
            <person name="Feng G."/>
            <person name="Sayaka M."/>
            <person name="Hattori M."/>
            <person name="Ohkuma M."/>
        </authorList>
    </citation>
    <scope>NUCLEOTIDE SEQUENCE [LARGE SCALE GENOMIC DNA]</scope>
    <source>
        <strain evidence="6">JCM 19231</strain>
    </source>
</reference>
<dbReference type="Gene3D" id="2.60.120.10">
    <property type="entry name" value="Jelly Rolls"/>
    <property type="match status" value="1"/>
</dbReference>
<protein>
    <submittedName>
        <fullName evidence="5">Signal-transduction protein</fullName>
    </submittedName>
</protein>
<evidence type="ECO:0000313" key="5">
    <source>
        <dbReference type="EMBL" id="GAM56943.1"/>
    </source>
</evidence>
<dbReference type="SUPFAM" id="SSF54631">
    <property type="entry name" value="CBS-domain pair"/>
    <property type="match status" value="1"/>
</dbReference>
<evidence type="ECO:0000256" key="2">
    <source>
        <dbReference type="PROSITE-ProRule" id="PRU00703"/>
    </source>
</evidence>
<organism evidence="5 6">
    <name type="scientific">Vibrio ishigakensis</name>
    <dbReference type="NCBI Taxonomy" id="1481914"/>
    <lineage>
        <taxon>Bacteria</taxon>
        <taxon>Pseudomonadati</taxon>
        <taxon>Pseudomonadota</taxon>
        <taxon>Gammaproteobacteria</taxon>
        <taxon>Vibrionales</taxon>
        <taxon>Vibrionaceae</taxon>
        <taxon>Vibrio</taxon>
    </lineage>
</organism>
<dbReference type="InterPro" id="IPR018490">
    <property type="entry name" value="cNMP-bd_dom_sf"/>
</dbReference>
<feature type="domain" description="CBS" evidence="4">
    <location>
        <begin position="155"/>
        <end position="216"/>
    </location>
</feature>
<evidence type="ECO:0000313" key="6">
    <source>
        <dbReference type="Proteomes" id="UP000031671"/>
    </source>
</evidence>
<keyword evidence="6" id="KW-1185">Reference proteome</keyword>
<dbReference type="InterPro" id="IPR014710">
    <property type="entry name" value="RmlC-like_jellyroll"/>
</dbReference>
<comment type="caution">
    <text evidence="5">The sequence shown here is derived from an EMBL/GenBank/DDBJ whole genome shotgun (WGS) entry which is preliminary data.</text>
</comment>
<dbReference type="InterPro" id="IPR000595">
    <property type="entry name" value="cNMP-bd_dom"/>
</dbReference>
<keyword evidence="1 2" id="KW-0129">CBS domain</keyword>
<dbReference type="SMART" id="SM00116">
    <property type="entry name" value="CBS"/>
    <property type="match status" value="2"/>
</dbReference>
<proteinExistence type="predicted"/>
<evidence type="ECO:0000259" key="4">
    <source>
        <dbReference type="PROSITE" id="PS51371"/>
    </source>
</evidence>
<feature type="domain" description="Cyclic nucleotide-binding" evidence="3">
    <location>
        <begin position="17"/>
        <end position="115"/>
    </location>
</feature>